<sequence length="426" mass="46881">MQGSSTSISEEDSLSPLEYEESSTSSEDSFRKSLNLTPEEIARRMECVQVVPSVPPLKKEEPAEFHKKPSRWDSERRRLPPPPPIPTTPHMTPHDHIDRYNRRTLLKSPNSSKSPRYFRSFCGTVDLSRSLSRGSSTSRSNPSSPGCGYPPFHVVYPQNFTQPPSPFAHLHTYGPTIPGAHYGTGLAAPPHPGAFYGTDPAAPASPGTLFGTGPATSASSGAYYGTGPASSAGSELPSRMRNAAPPFYRFQQPTSSMGPAFPYPGTPTPHTSMGTRIFNYEDPSYHPYATSSGSRSSTNVYTGSFGLPTNFSGFYPPPPIEAMGDDVMYQRNVLVHQIAVDHTERYIRNGGGRKYEEALKMVEEGVRQLLMAPAGRFETHRYRCLFELSDMVDRLRNTIDLQNGIPVTGKTWEDANSNQKPDDPKK</sequence>
<organism evidence="2 3">
    <name type="scientific">Steinernema carpocapsae</name>
    <name type="common">Entomopathogenic nematode</name>
    <dbReference type="NCBI Taxonomy" id="34508"/>
    <lineage>
        <taxon>Eukaryota</taxon>
        <taxon>Metazoa</taxon>
        <taxon>Ecdysozoa</taxon>
        <taxon>Nematoda</taxon>
        <taxon>Chromadorea</taxon>
        <taxon>Rhabditida</taxon>
        <taxon>Tylenchina</taxon>
        <taxon>Panagrolaimomorpha</taxon>
        <taxon>Strongyloidoidea</taxon>
        <taxon>Steinernematidae</taxon>
        <taxon>Steinernema</taxon>
    </lineage>
</organism>
<comment type="caution">
    <text evidence="2">The sequence shown here is derived from an EMBL/GenBank/DDBJ whole genome shotgun (WGS) entry which is preliminary data.</text>
</comment>
<gene>
    <name evidence="2" type="ORF">L596_000832</name>
</gene>
<feature type="region of interest" description="Disordered" evidence="1">
    <location>
        <begin position="406"/>
        <end position="426"/>
    </location>
</feature>
<proteinExistence type="predicted"/>
<name>A0A4U8UKJ5_STECR</name>
<dbReference type="EMBL" id="AZBU02000001">
    <property type="protein sequence ID" value="TMS33049.1"/>
    <property type="molecule type" value="Genomic_DNA"/>
</dbReference>
<reference evidence="2 3" key="1">
    <citation type="journal article" date="2015" name="Genome Biol.">
        <title>Comparative genomics of Steinernema reveals deeply conserved gene regulatory networks.</title>
        <authorList>
            <person name="Dillman A.R."/>
            <person name="Macchietto M."/>
            <person name="Porter C.F."/>
            <person name="Rogers A."/>
            <person name="Williams B."/>
            <person name="Antoshechkin I."/>
            <person name="Lee M.M."/>
            <person name="Goodwin Z."/>
            <person name="Lu X."/>
            <person name="Lewis E.E."/>
            <person name="Goodrich-Blair H."/>
            <person name="Stock S.P."/>
            <person name="Adams B.J."/>
            <person name="Sternberg P.W."/>
            <person name="Mortazavi A."/>
        </authorList>
    </citation>
    <scope>NUCLEOTIDE SEQUENCE [LARGE SCALE GENOMIC DNA]</scope>
    <source>
        <strain evidence="2 3">ALL</strain>
    </source>
</reference>
<feature type="region of interest" description="Disordered" evidence="1">
    <location>
        <begin position="1"/>
        <end position="34"/>
    </location>
</feature>
<evidence type="ECO:0000256" key="1">
    <source>
        <dbReference type="SAM" id="MobiDB-lite"/>
    </source>
</evidence>
<evidence type="ECO:0000313" key="2">
    <source>
        <dbReference type="EMBL" id="TMS33049.1"/>
    </source>
</evidence>
<accession>A0A4U8UKJ5</accession>
<dbReference type="Proteomes" id="UP000298663">
    <property type="component" value="Chromosome X"/>
</dbReference>
<keyword evidence="3" id="KW-1185">Reference proteome</keyword>
<evidence type="ECO:0000313" key="3">
    <source>
        <dbReference type="Proteomes" id="UP000298663"/>
    </source>
</evidence>
<feature type="region of interest" description="Disordered" evidence="1">
    <location>
        <begin position="53"/>
        <end position="96"/>
    </location>
</feature>
<feature type="compositionally biased region" description="Acidic residues" evidence="1">
    <location>
        <begin position="9"/>
        <end position="21"/>
    </location>
</feature>
<protein>
    <submittedName>
        <fullName evidence="2">Uncharacterized protein</fullName>
    </submittedName>
</protein>
<dbReference type="EMBL" id="CM016762">
    <property type="protein sequence ID" value="TMS33049.1"/>
    <property type="molecule type" value="Genomic_DNA"/>
</dbReference>
<reference evidence="2 3" key="2">
    <citation type="journal article" date="2019" name="G3 (Bethesda)">
        <title>Hybrid Assembly of the Genome of the Entomopathogenic Nematode Steinernema carpocapsae Identifies the X-Chromosome.</title>
        <authorList>
            <person name="Serra L."/>
            <person name="Macchietto M."/>
            <person name="Macias-Munoz A."/>
            <person name="McGill C.J."/>
            <person name="Rodriguez I.M."/>
            <person name="Rodriguez B."/>
            <person name="Murad R."/>
            <person name="Mortazavi A."/>
        </authorList>
    </citation>
    <scope>NUCLEOTIDE SEQUENCE [LARGE SCALE GENOMIC DNA]</scope>
    <source>
        <strain evidence="2 3">ALL</strain>
    </source>
</reference>
<dbReference type="AlphaFoldDB" id="A0A4U8UKJ5"/>
<feature type="compositionally biased region" description="Basic and acidic residues" evidence="1">
    <location>
        <begin position="57"/>
        <end position="78"/>
    </location>
</feature>